<reference evidence="1 2" key="1">
    <citation type="submission" date="2014-04" db="EMBL/GenBank/DDBJ databases">
        <authorList>
            <consortium name="DOE Joint Genome Institute"/>
            <person name="Kuo A."/>
            <person name="Ruytinx J."/>
            <person name="Rineau F."/>
            <person name="Colpaert J."/>
            <person name="Kohler A."/>
            <person name="Nagy L.G."/>
            <person name="Floudas D."/>
            <person name="Copeland A."/>
            <person name="Barry K.W."/>
            <person name="Cichocki N."/>
            <person name="Veneault-Fourrey C."/>
            <person name="LaButti K."/>
            <person name="Lindquist E.A."/>
            <person name="Lipzen A."/>
            <person name="Lundell T."/>
            <person name="Morin E."/>
            <person name="Murat C."/>
            <person name="Sun H."/>
            <person name="Tunlid A."/>
            <person name="Henrissat B."/>
            <person name="Grigoriev I.V."/>
            <person name="Hibbett D.S."/>
            <person name="Martin F."/>
            <person name="Nordberg H.P."/>
            <person name="Cantor M.N."/>
            <person name="Hua S.X."/>
        </authorList>
    </citation>
    <scope>NUCLEOTIDE SEQUENCE [LARGE SCALE GENOMIC DNA]</scope>
    <source>
        <strain evidence="1 2">UH-Slu-Lm8-n1</strain>
    </source>
</reference>
<dbReference type="Proteomes" id="UP000054485">
    <property type="component" value="Unassembled WGS sequence"/>
</dbReference>
<organism evidence="1 2">
    <name type="scientific">Suillus luteus UH-Slu-Lm8-n1</name>
    <dbReference type="NCBI Taxonomy" id="930992"/>
    <lineage>
        <taxon>Eukaryota</taxon>
        <taxon>Fungi</taxon>
        <taxon>Dikarya</taxon>
        <taxon>Basidiomycota</taxon>
        <taxon>Agaricomycotina</taxon>
        <taxon>Agaricomycetes</taxon>
        <taxon>Agaricomycetidae</taxon>
        <taxon>Boletales</taxon>
        <taxon>Suillineae</taxon>
        <taxon>Suillaceae</taxon>
        <taxon>Suillus</taxon>
    </lineage>
</organism>
<keyword evidence="2" id="KW-1185">Reference proteome</keyword>
<evidence type="ECO:0000313" key="2">
    <source>
        <dbReference type="Proteomes" id="UP000054485"/>
    </source>
</evidence>
<dbReference type="AlphaFoldDB" id="A0A0D0BIW1"/>
<dbReference type="InParanoid" id="A0A0D0BIW1"/>
<reference evidence="2" key="2">
    <citation type="submission" date="2015-01" db="EMBL/GenBank/DDBJ databases">
        <title>Evolutionary Origins and Diversification of the Mycorrhizal Mutualists.</title>
        <authorList>
            <consortium name="DOE Joint Genome Institute"/>
            <consortium name="Mycorrhizal Genomics Consortium"/>
            <person name="Kohler A."/>
            <person name="Kuo A."/>
            <person name="Nagy L.G."/>
            <person name="Floudas D."/>
            <person name="Copeland A."/>
            <person name="Barry K.W."/>
            <person name="Cichocki N."/>
            <person name="Veneault-Fourrey C."/>
            <person name="LaButti K."/>
            <person name="Lindquist E.A."/>
            <person name="Lipzen A."/>
            <person name="Lundell T."/>
            <person name="Morin E."/>
            <person name="Murat C."/>
            <person name="Riley R."/>
            <person name="Ohm R."/>
            <person name="Sun H."/>
            <person name="Tunlid A."/>
            <person name="Henrissat B."/>
            <person name="Grigoriev I.V."/>
            <person name="Hibbett D.S."/>
            <person name="Martin F."/>
        </authorList>
    </citation>
    <scope>NUCLEOTIDE SEQUENCE [LARGE SCALE GENOMIC DNA]</scope>
    <source>
        <strain evidence="2">UH-Slu-Lm8-n1</strain>
    </source>
</reference>
<dbReference type="HOGENOM" id="CLU_2591352_0_0_1"/>
<sequence length="80" mass="9172">MDHHCSSLLFGTQKEHPTSQTARYSQFFVHKTRHVIMDSDSNIEWSGEEWNYKSQGICCQQVAKRPNACLLIIGDLFDGV</sequence>
<gene>
    <name evidence="1" type="ORF">CY34DRAFT_796881</name>
</gene>
<accession>A0A0D0BIW1</accession>
<protein>
    <submittedName>
        <fullName evidence="1">Uncharacterized protein</fullName>
    </submittedName>
</protein>
<proteinExistence type="predicted"/>
<evidence type="ECO:0000313" key="1">
    <source>
        <dbReference type="EMBL" id="KIK49474.1"/>
    </source>
</evidence>
<dbReference type="EMBL" id="KN835132">
    <property type="protein sequence ID" value="KIK49474.1"/>
    <property type="molecule type" value="Genomic_DNA"/>
</dbReference>
<name>A0A0D0BIW1_9AGAM</name>